<feature type="chain" id="PRO_5047251769" evidence="1">
    <location>
        <begin position="23"/>
        <end position="746"/>
    </location>
</feature>
<dbReference type="Gene3D" id="2.60.420.10">
    <property type="entry name" value="Maltose phosphorylase, domain 3"/>
    <property type="match status" value="1"/>
</dbReference>
<dbReference type="Pfam" id="PF08531">
    <property type="entry name" value="Bac_rhamnosid_N"/>
    <property type="match status" value="1"/>
</dbReference>
<dbReference type="Proteomes" id="UP000676386">
    <property type="component" value="Unassembled WGS sequence"/>
</dbReference>
<dbReference type="EMBL" id="JAGTXB010000021">
    <property type="protein sequence ID" value="MBS0031322.1"/>
    <property type="molecule type" value="Genomic_DNA"/>
</dbReference>
<keyword evidence="4" id="KW-1185">Reference proteome</keyword>
<dbReference type="InterPro" id="IPR008979">
    <property type="entry name" value="Galactose-bd-like_sf"/>
</dbReference>
<feature type="signal peptide" evidence="1">
    <location>
        <begin position="1"/>
        <end position="22"/>
    </location>
</feature>
<dbReference type="SUPFAM" id="SSF49785">
    <property type="entry name" value="Galactose-binding domain-like"/>
    <property type="match status" value="1"/>
</dbReference>
<dbReference type="RefSeq" id="WP_211976485.1">
    <property type="nucleotide sequence ID" value="NZ_CBFHAM010000170.1"/>
</dbReference>
<evidence type="ECO:0000259" key="2">
    <source>
        <dbReference type="Pfam" id="PF08531"/>
    </source>
</evidence>
<comment type="caution">
    <text evidence="3">The sequence shown here is derived from an EMBL/GenBank/DDBJ whole genome shotgun (WGS) entry which is preliminary data.</text>
</comment>
<keyword evidence="1" id="KW-0732">Signal</keyword>
<organism evidence="3 4">
    <name type="scientific">Chitinophaga hostae</name>
    <dbReference type="NCBI Taxonomy" id="2831022"/>
    <lineage>
        <taxon>Bacteria</taxon>
        <taxon>Pseudomonadati</taxon>
        <taxon>Bacteroidota</taxon>
        <taxon>Chitinophagia</taxon>
        <taxon>Chitinophagales</taxon>
        <taxon>Chitinophagaceae</taxon>
        <taxon>Chitinophaga</taxon>
    </lineage>
</organism>
<feature type="domain" description="Bacterial alpha-L-rhamnosidase N-terminal" evidence="2">
    <location>
        <begin position="70"/>
        <end position="212"/>
    </location>
</feature>
<dbReference type="InterPro" id="IPR012341">
    <property type="entry name" value="6hp_glycosidase-like_sf"/>
</dbReference>
<accession>A0ABS5J9P5</accession>
<reference evidence="3 4" key="1">
    <citation type="submission" date="2021-04" db="EMBL/GenBank/DDBJ databases">
        <title>Chitinophaga sp. nov., isolated from the rhizosphere soil.</title>
        <authorList>
            <person name="He S."/>
        </authorList>
    </citation>
    <scope>NUCLEOTIDE SEQUENCE [LARGE SCALE GENOMIC DNA]</scope>
    <source>
        <strain evidence="3 4">2R12</strain>
    </source>
</reference>
<dbReference type="SUPFAM" id="SSF48208">
    <property type="entry name" value="Six-hairpin glycosidases"/>
    <property type="match status" value="1"/>
</dbReference>
<protein>
    <submittedName>
        <fullName evidence="3">Alpha-L-rhamnosidase N-terminal domain-containing protein</fullName>
    </submittedName>
</protein>
<evidence type="ECO:0000313" key="3">
    <source>
        <dbReference type="EMBL" id="MBS0031322.1"/>
    </source>
</evidence>
<sequence>MKYLQRCILVPALIGLSIAVKAQAPETPRNTPMQWDARWISAGAATSAAYGVYLFRKQFDLLNYSGPFIIHISADNYYRLYVNGRLAGTGPARGDLANWYYETTDISPYLKYGHNIIAAEVVNYGSSKPRGQFTAAAGLLLQGHTPREAAIVNTGTTTWQAMEDEAFNTLPVTANTFYGAYAGDSITAQYHPWGWEQPNFKDSCWNPAVTTASVALQGNSANDWRLLTPRPIGPLSQERQNFATIVSQQGINADAAWLKGTAPLTIPAKRKIRLQLDCGQQTTGFPEMLLSGGLDATVKITYQAAWQNSTRVYDVIKPDGGTRRRFTPSGYRTFRYVQLDIETDKAPLTLVDYYNVYTQYALKDKSSFTANALTDSLWNTGKHAAMLGAQDNLYNDPLQEQLQYIQDAHIHGLAIAFFSGDDQLLRNALIQTDQSRIPEGLVRSRYPSDDRVLNISDALSWISTLQDYLLYKGDKALAKQLFPGVRSILDWVDRHQDPATGLPGNMPYRDSTALGPLTGQYLYTLRQASAIAAYCDKPADSLAWSRTADKLREVWYQQCFDGDKGLYAETPAKKTFSRYTNAMAVLADAIPPRQVKNVMQRLLNESPHPDESLREKYYVFKAMQETGVTGAFPAELQRLLTMKEQNNAMMYQSAAAVTNLFLLGITAGIQSTSWNFKTVLIAPDPGPAPHVKAVMAHPDGGLIETDLSFSNNRVSGTVRLPFGVTGKFRWRGRELTLNGGAQEINL</sequence>
<dbReference type="InterPro" id="IPR013737">
    <property type="entry name" value="Bac_rhamnosid_N"/>
</dbReference>
<dbReference type="PANTHER" id="PTHR34987">
    <property type="entry name" value="C, PUTATIVE (AFU_ORTHOLOGUE AFUA_3G02880)-RELATED"/>
    <property type="match status" value="1"/>
</dbReference>
<evidence type="ECO:0000313" key="4">
    <source>
        <dbReference type="Proteomes" id="UP000676386"/>
    </source>
</evidence>
<dbReference type="Gene3D" id="2.60.120.260">
    <property type="entry name" value="Galactose-binding domain-like"/>
    <property type="match status" value="1"/>
</dbReference>
<gene>
    <name evidence="3" type="ORF">KE626_28590</name>
</gene>
<evidence type="ECO:0000256" key="1">
    <source>
        <dbReference type="SAM" id="SignalP"/>
    </source>
</evidence>
<proteinExistence type="predicted"/>
<name>A0ABS5J9P5_9BACT</name>
<dbReference type="PANTHER" id="PTHR34987:SF2">
    <property type="entry name" value="B, PUTATIVE (AFU_ORTHOLOGUE AFUA_7G05040)-RELATED"/>
    <property type="match status" value="1"/>
</dbReference>
<dbReference type="InterPro" id="IPR008928">
    <property type="entry name" value="6-hairpin_glycosidase_sf"/>
</dbReference>
<dbReference type="Gene3D" id="1.50.10.10">
    <property type="match status" value="1"/>
</dbReference>